<proteinExistence type="predicted"/>
<organism evidence="2 3">
    <name type="scientific">Albidovulum aquaemixtae</name>
    <dbReference type="NCBI Taxonomy" id="1542388"/>
    <lineage>
        <taxon>Bacteria</taxon>
        <taxon>Pseudomonadati</taxon>
        <taxon>Pseudomonadota</taxon>
        <taxon>Alphaproteobacteria</taxon>
        <taxon>Rhodobacterales</taxon>
        <taxon>Paracoccaceae</taxon>
        <taxon>Albidovulum</taxon>
    </lineage>
</organism>
<evidence type="ECO:0000259" key="1">
    <source>
        <dbReference type="Pfam" id="PF13020"/>
    </source>
</evidence>
<dbReference type="Proteomes" id="UP000244924">
    <property type="component" value="Unassembled WGS sequence"/>
</dbReference>
<sequence length="273" mass="30581">MAAPGLERCFSMAAFLAFIELREYSAAHPSLSLADALGSLRKLRSGAADLDFHGATALFESFDPDLPWDQTRSGLRLFVYEWVRLSQPTWLRTVPRGREYVRAALTANEVQCFREAGLFSNTPDDDAIIWWDKIAALMRGTADQEKMERARLAERLSLEHERARLAGLGIAREPKWMALEDNGLGYDILSYDLDAGQIVTRLIEVKSTLSDTIILTRGEWKNAASAASRTVFHVWRLPARALQEVPATAMEPHIPQDRGEGSWQDVAVTLKPL</sequence>
<name>A0A2R8B5Q5_9RHOB</name>
<evidence type="ECO:0000313" key="3">
    <source>
        <dbReference type="Proteomes" id="UP000244924"/>
    </source>
</evidence>
<keyword evidence="3" id="KW-1185">Reference proteome</keyword>
<reference evidence="2 3" key="1">
    <citation type="submission" date="2018-03" db="EMBL/GenBank/DDBJ databases">
        <authorList>
            <person name="Keele B.F."/>
        </authorList>
    </citation>
    <scope>NUCLEOTIDE SEQUENCE [LARGE SCALE GENOMIC DNA]</scope>
    <source>
        <strain evidence="2 3">CECT 8626</strain>
    </source>
</reference>
<evidence type="ECO:0000313" key="2">
    <source>
        <dbReference type="EMBL" id="SPH17924.1"/>
    </source>
</evidence>
<feature type="domain" description="Protein NO VEIN C-terminal" evidence="1">
    <location>
        <begin position="153"/>
        <end position="235"/>
    </location>
</feature>
<dbReference type="EMBL" id="OMOQ01000001">
    <property type="protein sequence ID" value="SPH17924.1"/>
    <property type="molecule type" value="Genomic_DNA"/>
</dbReference>
<dbReference type="InterPro" id="IPR024975">
    <property type="entry name" value="NOV_C"/>
</dbReference>
<dbReference type="AlphaFoldDB" id="A0A2R8B5Q5"/>
<dbReference type="Pfam" id="PF13020">
    <property type="entry name" value="NOV_C"/>
    <property type="match status" value="1"/>
</dbReference>
<protein>
    <recommendedName>
        <fullName evidence="1">Protein NO VEIN C-terminal domain-containing protein</fullName>
    </recommendedName>
</protein>
<gene>
    <name evidence="2" type="ORF">DEA8626_01452</name>
</gene>
<dbReference type="OrthoDB" id="7833680at2"/>
<dbReference type="RefSeq" id="WP_108852314.1">
    <property type="nucleotide sequence ID" value="NZ_OMOQ01000001.1"/>
</dbReference>
<accession>A0A2R8B5Q5</accession>